<accession>A0A060R8Q4</accession>
<dbReference type="PATRIC" id="fig|1433126.3.peg.1759"/>
<dbReference type="eggNOG" id="ENOG50314RT">
    <property type="taxonomic scope" value="Bacteria"/>
</dbReference>
<reference evidence="1 2" key="1">
    <citation type="journal article" date="2015" name="Genome Announc.">
        <title>Complete Genome Sequence of the Novel Leech Symbiont Mucinivorans hirudinis M3T.</title>
        <authorList>
            <person name="Nelson M.C."/>
            <person name="Bomar L."/>
            <person name="Graf J."/>
        </authorList>
    </citation>
    <scope>NUCLEOTIDE SEQUENCE [LARGE SCALE GENOMIC DNA]</scope>
    <source>
        <strain evidence="2">M3</strain>
    </source>
</reference>
<dbReference type="AlphaFoldDB" id="A0A060R8Q4"/>
<dbReference type="Proteomes" id="UP000027616">
    <property type="component" value="Chromosome I"/>
</dbReference>
<evidence type="ECO:0000313" key="2">
    <source>
        <dbReference type="Proteomes" id="UP000027616"/>
    </source>
</evidence>
<gene>
    <name evidence="1" type="ORF">BN938_1782</name>
</gene>
<organism evidence="1 2">
    <name type="scientific">Mucinivorans hirudinis</name>
    <dbReference type="NCBI Taxonomy" id="1433126"/>
    <lineage>
        <taxon>Bacteria</taxon>
        <taxon>Pseudomonadati</taxon>
        <taxon>Bacteroidota</taxon>
        <taxon>Bacteroidia</taxon>
        <taxon>Bacteroidales</taxon>
        <taxon>Rikenellaceae</taxon>
        <taxon>Mucinivorans</taxon>
    </lineage>
</organism>
<dbReference type="KEGG" id="rbc:BN938_1782"/>
<evidence type="ECO:0000313" key="1">
    <source>
        <dbReference type="EMBL" id="CDN31862.1"/>
    </source>
</evidence>
<protein>
    <submittedName>
        <fullName evidence="1">Uncharacterized protein</fullName>
    </submittedName>
</protein>
<dbReference type="EMBL" id="HG934468">
    <property type="protein sequence ID" value="CDN31862.1"/>
    <property type="molecule type" value="Genomic_DNA"/>
</dbReference>
<dbReference type="OrthoDB" id="1034406at2"/>
<keyword evidence="2" id="KW-1185">Reference proteome</keyword>
<proteinExistence type="predicted"/>
<sequence>MPIINNVAYSWSMITLSSTALGIEAGSTTLEGVSGIKWNKKRKIESNYGMGGKPVSRGFGNISYTASITMDYATQQMLRSTYGSLMDIGEFDLIVSFANPMASDDWTTTTVTLKGCIFSEDGMESKQDDTDITKEFDLNPFDIQIGDGDTI</sequence>
<dbReference type="HOGENOM" id="CLU_1729319_0_0_10"/>
<name>A0A060R8Q4_9BACT</name>